<dbReference type="KEGG" id="dmt:DESME_09930"/>
<dbReference type="AlphaFoldDB" id="W0E8X1"/>
<name>W0E8X1_9FIRM</name>
<sequence>MRILALLLASLIGLGLILLIRATVDFQYRRQAENDHLEIQMSAVGGLWKFKLQVPTARLTWEEGPQLEVLEETQAVTGEERDTKVNVRFRYFRRGFFYRLWPMIPRLLSKLNHIKVKFYRGIHCTLLDWKVKVGCKDAAYTAILAGNFWSMIGYSLAKLYRQVTMDTNHPQLSVIPNFNQPGFSCELHCVFKLRIGHIMVVGVDLIRLVMREKSKFQ</sequence>
<keyword evidence="2" id="KW-1185">Reference proteome</keyword>
<dbReference type="Pfam" id="PF11167">
    <property type="entry name" value="DUF2953"/>
    <property type="match status" value="1"/>
</dbReference>
<dbReference type="Proteomes" id="UP000010847">
    <property type="component" value="Chromosome"/>
</dbReference>
<reference evidence="1 2" key="1">
    <citation type="submission" date="2013-12" db="EMBL/GenBank/DDBJ databases">
        <authorList>
            <consortium name="DOE Joint Genome Institute"/>
            <person name="Smidt H."/>
            <person name="Huntemann M."/>
            <person name="Han J."/>
            <person name="Chen A."/>
            <person name="Kyrpides N."/>
            <person name="Mavromatis K."/>
            <person name="Markowitz V."/>
            <person name="Palaniappan K."/>
            <person name="Ivanova N."/>
            <person name="Schaumberg A."/>
            <person name="Pati A."/>
            <person name="Liolios K."/>
            <person name="Nordberg H.P."/>
            <person name="Cantor M.N."/>
            <person name="Hua S.X."/>
            <person name="Woyke T."/>
        </authorList>
    </citation>
    <scope>NUCLEOTIDE SEQUENCE [LARGE SCALE GENOMIC DNA]</scope>
    <source>
        <strain evidence="2">DSM 15288</strain>
    </source>
</reference>
<evidence type="ECO:0000313" key="2">
    <source>
        <dbReference type="Proteomes" id="UP000010847"/>
    </source>
</evidence>
<evidence type="ECO:0000313" key="1">
    <source>
        <dbReference type="EMBL" id="AHF07310.1"/>
    </source>
</evidence>
<dbReference type="HOGENOM" id="CLU_097083_2_0_9"/>
<dbReference type="OrthoDB" id="1953500at2"/>
<dbReference type="STRING" id="871968.DESME_09930"/>
<accession>W0E8X1</accession>
<dbReference type="InterPro" id="IPR021338">
    <property type="entry name" value="DUF2953"/>
</dbReference>
<dbReference type="EMBL" id="CP007032">
    <property type="protein sequence ID" value="AHF07310.1"/>
    <property type="molecule type" value="Genomic_DNA"/>
</dbReference>
<dbReference type="RefSeq" id="WP_006716165.1">
    <property type="nucleotide sequence ID" value="NZ_CP007032.1"/>
</dbReference>
<organism evidence="1 2">
    <name type="scientific">Desulfitobacterium metallireducens DSM 15288</name>
    <dbReference type="NCBI Taxonomy" id="871968"/>
    <lineage>
        <taxon>Bacteria</taxon>
        <taxon>Bacillati</taxon>
        <taxon>Bacillota</taxon>
        <taxon>Clostridia</taxon>
        <taxon>Eubacteriales</taxon>
        <taxon>Desulfitobacteriaceae</taxon>
        <taxon>Desulfitobacterium</taxon>
    </lineage>
</organism>
<gene>
    <name evidence="1" type="ORF">DESME_09930</name>
</gene>
<protein>
    <recommendedName>
        <fullName evidence="3">DUF2953 domain-containing protein</fullName>
    </recommendedName>
</protein>
<proteinExistence type="predicted"/>
<evidence type="ECO:0008006" key="3">
    <source>
        <dbReference type="Google" id="ProtNLM"/>
    </source>
</evidence>
<dbReference type="eggNOG" id="ENOG50330CC">
    <property type="taxonomic scope" value="Bacteria"/>
</dbReference>